<keyword evidence="5" id="KW-0804">Transcription</keyword>
<dbReference type="InterPro" id="IPR036388">
    <property type="entry name" value="WH-like_DNA-bd_sf"/>
</dbReference>
<dbReference type="InterPro" id="IPR013324">
    <property type="entry name" value="RNA_pol_sigma_r3/r4-like"/>
</dbReference>
<feature type="domain" description="RNA polymerase sigma factor 70 region 4 type 2" evidence="7">
    <location>
        <begin position="115"/>
        <end position="163"/>
    </location>
</feature>
<dbReference type="Gene3D" id="1.10.1740.10">
    <property type="match status" value="1"/>
</dbReference>
<name>V6M4Y0_9BACL</name>
<dbReference type="SUPFAM" id="SSF88659">
    <property type="entry name" value="Sigma3 and sigma4 domains of RNA polymerase sigma factors"/>
    <property type="match status" value="1"/>
</dbReference>
<dbReference type="RefSeq" id="WP_023558370.1">
    <property type="nucleotide sequence ID" value="NZ_KI629785.1"/>
</dbReference>
<reference evidence="8 9" key="1">
    <citation type="journal article" date="2014" name="Genome Announc.">
        <title>Draft Genome Sequence of Brevibacillus panacihumi Strain W25, a Halotolerant Hydrocarbon-Degrading Bacterium.</title>
        <authorList>
            <person name="Wang X."/>
            <person name="Jin D."/>
            <person name="Zhou L."/>
            <person name="Wu L."/>
            <person name="An W."/>
            <person name="Chen Y."/>
            <person name="Zhao L."/>
        </authorList>
    </citation>
    <scope>NUCLEOTIDE SEQUENCE [LARGE SCALE GENOMIC DNA]</scope>
    <source>
        <strain evidence="8 9">W25</strain>
    </source>
</reference>
<dbReference type="CDD" id="cd06171">
    <property type="entry name" value="Sigma70_r4"/>
    <property type="match status" value="1"/>
</dbReference>
<dbReference type="EMBL" id="AYJU01000017">
    <property type="protein sequence ID" value="EST53614.1"/>
    <property type="molecule type" value="Genomic_DNA"/>
</dbReference>
<keyword evidence="4" id="KW-0238">DNA-binding</keyword>
<dbReference type="Gene3D" id="1.10.10.10">
    <property type="entry name" value="Winged helix-like DNA-binding domain superfamily/Winged helix DNA-binding domain"/>
    <property type="match status" value="1"/>
</dbReference>
<evidence type="ECO:0000256" key="5">
    <source>
        <dbReference type="ARBA" id="ARBA00023163"/>
    </source>
</evidence>
<gene>
    <name evidence="8" type="ORF">T458_22870</name>
</gene>
<accession>V6M4Y0</accession>
<dbReference type="GO" id="GO:0003677">
    <property type="term" value="F:DNA binding"/>
    <property type="evidence" value="ECO:0007669"/>
    <property type="project" value="UniProtKB-KW"/>
</dbReference>
<evidence type="ECO:0000256" key="2">
    <source>
        <dbReference type="ARBA" id="ARBA00023015"/>
    </source>
</evidence>
<evidence type="ECO:0000259" key="6">
    <source>
        <dbReference type="Pfam" id="PF04542"/>
    </source>
</evidence>
<evidence type="ECO:0000313" key="8">
    <source>
        <dbReference type="EMBL" id="EST53614.1"/>
    </source>
</evidence>
<dbReference type="PATRIC" id="fig|1408254.3.peg.4491"/>
<evidence type="ECO:0000256" key="1">
    <source>
        <dbReference type="ARBA" id="ARBA00010641"/>
    </source>
</evidence>
<comment type="similarity">
    <text evidence="1">Belongs to the sigma-70 factor family. ECF subfamily.</text>
</comment>
<keyword evidence="9" id="KW-1185">Reference proteome</keyword>
<dbReference type="PANTHER" id="PTHR43133:SF52">
    <property type="entry name" value="ECF RNA POLYMERASE SIGMA FACTOR SIGL"/>
    <property type="match status" value="1"/>
</dbReference>
<dbReference type="InterPro" id="IPR039425">
    <property type="entry name" value="RNA_pol_sigma-70-like"/>
</dbReference>
<evidence type="ECO:0000259" key="7">
    <source>
        <dbReference type="Pfam" id="PF08281"/>
    </source>
</evidence>
<dbReference type="InterPro" id="IPR014296">
    <property type="entry name" value="RNA_pol_sigma-M_bacilli"/>
</dbReference>
<dbReference type="GO" id="GO:0006352">
    <property type="term" value="P:DNA-templated transcription initiation"/>
    <property type="evidence" value="ECO:0007669"/>
    <property type="project" value="InterPro"/>
</dbReference>
<protein>
    <submittedName>
        <fullName evidence="8">RNA polymerase</fullName>
    </submittedName>
</protein>
<dbReference type="STRING" id="1408254.T458_22870"/>
<dbReference type="InterPro" id="IPR007627">
    <property type="entry name" value="RNA_pol_sigma70_r2"/>
</dbReference>
<dbReference type="InterPro" id="IPR013249">
    <property type="entry name" value="RNA_pol_sigma70_r4_t2"/>
</dbReference>
<dbReference type="NCBIfam" id="TIGR02950">
    <property type="entry name" value="SigM_subfam"/>
    <property type="match status" value="1"/>
</dbReference>
<proteinExistence type="inferred from homology"/>
<feature type="domain" description="RNA polymerase sigma-70 region 2" evidence="6">
    <location>
        <begin position="16"/>
        <end position="81"/>
    </location>
</feature>
<dbReference type="AlphaFoldDB" id="V6M4Y0"/>
<evidence type="ECO:0000313" key="9">
    <source>
        <dbReference type="Proteomes" id="UP000017973"/>
    </source>
</evidence>
<dbReference type="PANTHER" id="PTHR43133">
    <property type="entry name" value="RNA POLYMERASE ECF-TYPE SIGMA FACTO"/>
    <property type="match status" value="1"/>
</dbReference>
<dbReference type="GO" id="GO:0016987">
    <property type="term" value="F:sigma factor activity"/>
    <property type="evidence" value="ECO:0007669"/>
    <property type="project" value="UniProtKB-KW"/>
</dbReference>
<dbReference type="eggNOG" id="COG1595">
    <property type="taxonomic scope" value="Bacteria"/>
</dbReference>
<dbReference type="HOGENOM" id="CLU_047691_3_4_9"/>
<dbReference type="Proteomes" id="UP000017973">
    <property type="component" value="Unassembled WGS sequence"/>
</dbReference>
<dbReference type="SUPFAM" id="SSF88946">
    <property type="entry name" value="Sigma2 domain of RNA polymerase sigma factors"/>
    <property type="match status" value="1"/>
</dbReference>
<dbReference type="InterPro" id="IPR013325">
    <property type="entry name" value="RNA_pol_sigma_r2"/>
</dbReference>
<sequence>MKGCEKVGKVGLEDVYRLHVNDIYRYLFRLTRDARQAEDLTQETFFRAFQALDDYRGEKVRPWLFKVAYNAFVDWHRKQARHPLQIMERLPERADLQAMDPAEVFVSQELWETAHAYLELLPEQQRQVILLFAMQFRYAEIAEVLGISLADVKRSLFRGRQKMRKLWRDQADDEQGR</sequence>
<dbReference type="Pfam" id="PF08281">
    <property type="entry name" value="Sigma70_r4_2"/>
    <property type="match status" value="1"/>
</dbReference>
<keyword evidence="2" id="KW-0805">Transcription regulation</keyword>
<dbReference type="Pfam" id="PF04542">
    <property type="entry name" value="Sigma70_r2"/>
    <property type="match status" value="1"/>
</dbReference>
<keyword evidence="3" id="KW-0731">Sigma factor</keyword>
<comment type="caution">
    <text evidence="8">The sequence shown here is derived from an EMBL/GenBank/DDBJ whole genome shotgun (WGS) entry which is preliminary data.</text>
</comment>
<evidence type="ECO:0000256" key="3">
    <source>
        <dbReference type="ARBA" id="ARBA00023082"/>
    </source>
</evidence>
<dbReference type="InterPro" id="IPR014284">
    <property type="entry name" value="RNA_pol_sigma-70_dom"/>
</dbReference>
<dbReference type="NCBIfam" id="TIGR02937">
    <property type="entry name" value="sigma70-ECF"/>
    <property type="match status" value="1"/>
</dbReference>
<evidence type="ECO:0000256" key="4">
    <source>
        <dbReference type="ARBA" id="ARBA00023125"/>
    </source>
</evidence>
<organism evidence="8 9">
    <name type="scientific">Brevibacillus panacihumi W25</name>
    <dbReference type="NCBI Taxonomy" id="1408254"/>
    <lineage>
        <taxon>Bacteria</taxon>
        <taxon>Bacillati</taxon>
        <taxon>Bacillota</taxon>
        <taxon>Bacilli</taxon>
        <taxon>Bacillales</taxon>
        <taxon>Paenibacillaceae</taxon>
        <taxon>Brevibacillus</taxon>
    </lineage>
</organism>